<accession>A0AAN6WGE4</accession>
<evidence type="ECO:0000256" key="4">
    <source>
        <dbReference type="ARBA" id="ARBA00023002"/>
    </source>
</evidence>
<dbReference type="InterPro" id="IPR036188">
    <property type="entry name" value="FAD/NAD-bd_sf"/>
</dbReference>
<keyword evidence="2" id="KW-0285">Flavoprotein</keyword>
<dbReference type="Proteomes" id="UP001302321">
    <property type="component" value="Unassembled WGS sequence"/>
</dbReference>
<comment type="similarity">
    <text evidence="1">Belongs to the FAD-binding monooxygenase family.</text>
</comment>
<name>A0AAN6WGE4_9PEZI</name>
<feature type="region of interest" description="Disordered" evidence="5">
    <location>
        <begin position="566"/>
        <end position="608"/>
    </location>
</feature>
<dbReference type="Pfam" id="PF00743">
    <property type="entry name" value="FMO-like"/>
    <property type="match status" value="1"/>
</dbReference>
<feature type="region of interest" description="Disordered" evidence="5">
    <location>
        <begin position="1"/>
        <end position="35"/>
    </location>
</feature>
<sequence>MTLSAENNGTNGHAVNSNGVNGTNHHEPSPFTLKDTPVENLRPLRVIVVGAGFSGILAAIRIPERLRNVELVVYEKADGVGGVWHANRYPGVACDVPSYSYQYTFAPNPNWSALYAPGGEIHQYLEDVATRFGAMRYIKLKHRVEGGEWDPMAKKWNVKVHNIATGETFQDSANILVTARGQLSEPSWPSIPGLDTFSGKIMHSGTWDTSYDFTNKRIGVIGNGSSAIQIIPQLQKITGTQLKCFMRSPTWISPKFGDQGMAELGFDPKATIFSEEQKSTLRSSPSLFLKFRKVFEDLGNTAQSTTILSHPDQISSQSLFHSSMTSKLSSRPDLLSLLIPTFAPGCRRVTPGPGFLESLLEPNVNVISSPISSITPTGILATSPNSSPVLHSFDAIICATGFKVGTAPPFPLLGRNSLPLTTHWSTFPSTYLSLTTTHFPNLFFLFGPNSAIGFGSLTKILESLVDYLCSYIRKLQKEDYATIEPKPERVADFEEFTKTYFQNTVYMDKCNSWYRRGDRIIGLWPGSTLHALEALRAPRWEDYHYETIGENRLGWLGNGWSVTQMKNGEEKHGSGGDPSWYLNNDEVEVPVEERPEENERWGRRPWSH</sequence>
<evidence type="ECO:0000256" key="5">
    <source>
        <dbReference type="SAM" id="MobiDB-lite"/>
    </source>
</evidence>
<keyword evidence="4" id="KW-0560">Oxidoreductase</keyword>
<dbReference type="EMBL" id="MU866089">
    <property type="protein sequence ID" value="KAK4181198.1"/>
    <property type="molecule type" value="Genomic_DNA"/>
</dbReference>
<keyword evidence="7" id="KW-1185">Reference proteome</keyword>
<dbReference type="InterPro" id="IPR020946">
    <property type="entry name" value="Flavin_mOase-like"/>
</dbReference>
<dbReference type="InterPro" id="IPR051209">
    <property type="entry name" value="FAD-bind_Monooxygenase_sf"/>
</dbReference>
<dbReference type="GO" id="GO:0004499">
    <property type="term" value="F:N,N-dimethylaniline monooxygenase activity"/>
    <property type="evidence" value="ECO:0007669"/>
    <property type="project" value="InterPro"/>
</dbReference>
<dbReference type="GO" id="GO:0050661">
    <property type="term" value="F:NADP binding"/>
    <property type="evidence" value="ECO:0007669"/>
    <property type="project" value="InterPro"/>
</dbReference>
<evidence type="ECO:0000313" key="7">
    <source>
        <dbReference type="Proteomes" id="UP001302321"/>
    </source>
</evidence>
<dbReference type="SUPFAM" id="SSF51905">
    <property type="entry name" value="FAD/NAD(P)-binding domain"/>
    <property type="match status" value="3"/>
</dbReference>
<dbReference type="PANTHER" id="PTHR42877">
    <property type="entry name" value="L-ORNITHINE N(5)-MONOOXYGENASE-RELATED"/>
    <property type="match status" value="1"/>
</dbReference>
<comment type="caution">
    <text evidence="6">The sequence shown here is derived from an EMBL/GenBank/DDBJ whole genome shotgun (WGS) entry which is preliminary data.</text>
</comment>
<protein>
    <submittedName>
        <fullName evidence="6">Uncharacterized protein</fullName>
    </submittedName>
</protein>
<dbReference type="Gene3D" id="3.50.50.60">
    <property type="entry name" value="FAD/NAD(P)-binding domain"/>
    <property type="match status" value="2"/>
</dbReference>
<reference evidence="6" key="2">
    <citation type="submission" date="2023-05" db="EMBL/GenBank/DDBJ databases">
        <authorList>
            <consortium name="Lawrence Berkeley National Laboratory"/>
            <person name="Steindorff A."/>
            <person name="Hensen N."/>
            <person name="Bonometti L."/>
            <person name="Westerberg I."/>
            <person name="Brannstrom I.O."/>
            <person name="Guillou S."/>
            <person name="Cros-Aarteil S."/>
            <person name="Calhoun S."/>
            <person name="Haridas S."/>
            <person name="Kuo A."/>
            <person name="Mondo S."/>
            <person name="Pangilinan J."/>
            <person name="Riley R."/>
            <person name="Labutti K."/>
            <person name="Andreopoulos B."/>
            <person name="Lipzen A."/>
            <person name="Chen C."/>
            <person name="Yanf M."/>
            <person name="Daum C."/>
            <person name="Ng V."/>
            <person name="Clum A."/>
            <person name="Ohm R."/>
            <person name="Martin F."/>
            <person name="Silar P."/>
            <person name="Natvig D."/>
            <person name="Lalanne C."/>
            <person name="Gautier V."/>
            <person name="Ament-Velasquez S.L."/>
            <person name="Kruys A."/>
            <person name="Hutchinson M.I."/>
            <person name="Powell A.J."/>
            <person name="Barry K."/>
            <person name="Miller A.N."/>
            <person name="Grigoriev I.V."/>
            <person name="Debuchy R."/>
            <person name="Gladieux P."/>
            <person name="Thoren M.H."/>
            <person name="Johannesson H."/>
        </authorList>
    </citation>
    <scope>NUCLEOTIDE SEQUENCE</scope>
    <source>
        <strain evidence="6">CBS 892.96</strain>
    </source>
</reference>
<evidence type="ECO:0000256" key="2">
    <source>
        <dbReference type="ARBA" id="ARBA00022630"/>
    </source>
</evidence>
<keyword evidence="3" id="KW-0274">FAD</keyword>
<dbReference type="PANTHER" id="PTHR42877:SF7">
    <property type="entry name" value="FLAVIN-BINDING MONOOXYGENASE-RELATED"/>
    <property type="match status" value="1"/>
</dbReference>
<dbReference type="AlphaFoldDB" id="A0AAN6WGE4"/>
<feature type="compositionally biased region" description="Basic and acidic residues" evidence="5">
    <location>
        <begin position="591"/>
        <end position="602"/>
    </location>
</feature>
<reference evidence="6" key="1">
    <citation type="journal article" date="2023" name="Mol. Phylogenet. Evol.">
        <title>Genome-scale phylogeny and comparative genomics of the fungal order Sordariales.</title>
        <authorList>
            <person name="Hensen N."/>
            <person name="Bonometti L."/>
            <person name="Westerberg I."/>
            <person name="Brannstrom I.O."/>
            <person name="Guillou S."/>
            <person name="Cros-Aarteil S."/>
            <person name="Calhoun S."/>
            <person name="Haridas S."/>
            <person name="Kuo A."/>
            <person name="Mondo S."/>
            <person name="Pangilinan J."/>
            <person name="Riley R."/>
            <person name="LaButti K."/>
            <person name="Andreopoulos B."/>
            <person name="Lipzen A."/>
            <person name="Chen C."/>
            <person name="Yan M."/>
            <person name="Daum C."/>
            <person name="Ng V."/>
            <person name="Clum A."/>
            <person name="Steindorff A."/>
            <person name="Ohm R.A."/>
            <person name="Martin F."/>
            <person name="Silar P."/>
            <person name="Natvig D.O."/>
            <person name="Lalanne C."/>
            <person name="Gautier V."/>
            <person name="Ament-Velasquez S.L."/>
            <person name="Kruys A."/>
            <person name="Hutchinson M.I."/>
            <person name="Powell A.J."/>
            <person name="Barry K."/>
            <person name="Miller A.N."/>
            <person name="Grigoriev I.V."/>
            <person name="Debuchy R."/>
            <person name="Gladieux P."/>
            <person name="Hiltunen Thoren M."/>
            <person name="Johannesson H."/>
        </authorList>
    </citation>
    <scope>NUCLEOTIDE SEQUENCE</scope>
    <source>
        <strain evidence="6">CBS 892.96</strain>
    </source>
</reference>
<evidence type="ECO:0000256" key="3">
    <source>
        <dbReference type="ARBA" id="ARBA00022827"/>
    </source>
</evidence>
<evidence type="ECO:0000256" key="1">
    <source>
        <dbReference type="ARBA" id="ARBA00010139"/>
    </source>
</evidence>
<feature type="compositionally biased region" description="Polar residues" evidence="5">
    <location>
        <begin position="1"/>
        <end position="23"/>
    </location>
</feature>
<evidence type="ECO:0000313" key="6">
    <source>
        <dbReference type="EMBL" id="KAK4181198.1"/>
    </source>
</evidence>
<organism evidence="6 7">
    <name type="scientific">Triangularia setosa</name>
    <dbReference type="NCBI Taxonomy" id="2587417"/>
    <lineage>
        <taxon>Eukaryota</taxon>
        <taxon>Fungi</taxon>
        <taxon>Dikarya</taxon>
        <taxon>Ascomycota</taxon>
        <taxon>Pezizomycotina</taxon>
        <taxon>Sordariomycetes</taxon>
        <taxon>Sordariomycetidae</taxon>
        <taxon>Sordariales</taxon>
        <taxon>Podosporaceae</taxon>
        <taxon>Triangularia</taxon>
    </lineage>
</organism>
<dbReference type="PRINTS" id="PR00469">
    <property type="entry name" value="PNDRDTASEII"/>
</dbReference>
<dbReference type="GO" id="GO:0050660">
    <property type="term" value="F:flavin adenine dinucleotide binding"/>
    <property type="evidence" value="ECO:0007669"/>
    <property type="project" value="InterPro"/>
</dbReference>
<gene>
    <name evidence="6" type="ORF">QBC36DRAFT_296916</name>
</gene>
<proteinExistence type="inferred from homology"/>